<evidence type="ECO:0000256" key="6">
    <source>
        <dbReference type="PIRSR" id="PIRSR600821-50"/>
    </source>
</evidence>
<dbReference type="NCBIfam" id="TIGR00492">
    <property type="entry name" value="alr"/>
    <property type="match status" value="1"/>
</dbReference>
<keyword evidence="3 5" id="KW-0663">Pyridoxal phosphate</keyword>
<dbReference type="Pfam" id="PF01168">
    <property type="entry name" value="Ala_racemase_N"/>
    <property type="match status" value="1"/>
</dbReference>
<protein>
    <recommendedName>
        <fullName evidence="5">Alanine racemase</fullName>
        <ecNumber evidence="5">5.1.1.1</ecNumber>
    </recommendedName>
</protein>
<reference evidence="9" key="1">
    <citation type="submission" date="2006-07" db="EMBL/GenBank/DDBJ databases">
        <title>Complete sequence of Thiomicrospira crunogena XCL-2.</title>
        <authorList>
            <consortium name="US DOE Joint Genome Institute"/>
            <person name="Copeland A."/>
            <person name="Lucas S."/>
            <person name="Lapidus A."/>
            <person name="Barry K."/>
            <person name="Detter J.C."/>
            <person name="Glavina del Rio T."/>
            <person name="Hammon N."/>
            <person name="Israni S."/>
            <person name="Dalin E."/>
            <person name="Tice H."/>
            <person name="Pitluck S."/>
            <person name="Chain P."/>
            <person name="Malfatti S."/>
            <person name="Shin M."/>
            <person name="Vergez L."/>
            <person name="Schmutz J."/>
            <person name="Larimer F."/>
            <person name="Land M."/>
            <person name="Hauser L."/>
            <person name="Kyrpides N."/>
            <person name="Lykidis A."/>
            <person name="Scott K.M."/>
            <person name="Sievert S."/>
            <person name="Kerfeld C."/>
            <person name="Freyermuth S."/>
            <person name="Dobrinski K."/>
            <person name="Boller A."/>
            <person name="Fitzpatrick K."/>
            <person name="Thoma P."/>
            <person name="Moore J."/>
            <person name="Richardson P."/>
        </authorList>
    </citation>
    <scope>NUCLEOTIDE SEQUENCE</scope>
    <source>
        <strain evidence="9">XCL-2</strain>
    </source>
</reference>
<dbReference type="SUPFAM" id="SSF50621">
    <property type="entry name" value="Alanine racemase C-terminal domain-like"/>
    <property type="match status" value="1"/>
</dbReference>
<feature type="modified residue" description="N6-(pyridoxal phosphate)lysine" evidence="5 6">
    <location>
        <position position="36"/>
    </location>
</feature>
<dbReference type="UniPathway" id="UPA00042">
    <property type="reaction ID" value="UER00497"/>
</dbReference>
<evidence type="ECO:0000259" key="8">
    <source>
        <dbReference type="SMART" id="SM01005"/>
    </source>
</evidence>
<comment type="function">
    <text evidence="5">Catalyzes the interconversion of L-alanine and D-alanine. May also act on other amino acids.</text>
</comment>
<dbReference type="Gene3D" id="2.40.37.10">
    <property type="entry name" value="Lyase, Ornithine Decarboxylase, Chain A, domain 1"/>
    <property type="match status" value="1"/>
</dbReference>
<feature type="domain" description="Alanine racemase C-terminal" evidence="8">
    <location>
        <begin position="230"/>
        <end position="355"/>
    </location>
</feature>
<dbReference type="CDD" id="cd06827">
    <property type="entry name" value="PLPDE_III_AR_proteobact"/>
    <property type="match status" value="1"/>
</dbReference>
<dbReference type="PANTHER" id="PTHR30511">
    <property type="entry name" value="ALANINE RACEMASE"/>
    <property type="match status" value="1"/>
</dbReference>
<keyword evidence="4 5" id="KW-0413">Isomerase</keyword>
<gene>
    <name evidence="9" type="ordered locus">Tcr_1359</name>
</gene>
<dbReference type="STRING" id="317025.Tcr_1359"/>
<feature type="active site" description="Proton acceptor; specific for D-alanine" evidence="5">
    <location>
        <position position="36"/>
    </location>
</feature>
<organism evidence="9">
    <name type="scientific">Hydrogenovibrio crunogenus (strain DSM 25203 / XCL-2)</name>
    <name type="common">Thiomicrospira crunogena</name>
    <dbReference type="NCBI Taxonomy" id="317025"/>
    <lineage>
        <taxon>Bacteria</taxon>
        <taxon>Pseudomonadati</taxon>
        <taxon>Pseudomonadota</taxon>
        <taxon>Gammaproteobacteria</taxon>
        <taxon>Thiotrichales</taxon>
        <taxon>Piscirickettsiaceae</taxon>
        <taxon>Hydrogenovibrio</taxon>
    </lineage>
</organism>
<evidence type="ECO:0000256" key="5">
    <source>
        <dbReference type="HAMAP-Rule" id="MF_01201"/>
    </source>
</evidence>
<feature type="active site" description="Proton acceptor; specific for L-alanine" evidence="5">
    <location>
        <position position="251"/>
    </location>
</feature>
<evidence type="ECO:0000256" key="3">
    <source>
        <dbReference type="ARBA" id="ARBA00022898"/>
    </source>
</evidence>
<accession>Q31FW9</accession>
<dbReference type="OrthoDB" id="9813814at2"/>
<dbReference type="InterPro" id="IPR000821">
    <property type="entry name" value="Ala_racemase"/>
</dbReference>
<dbReference type="InterPro" id="IPR011079">
    <property type="entry name" value="Ala_racemase_C"/>
</dbReference>
<dbReference type="GO" id="GO:0005829">
    <property type="term" value="C:cytosol"/>
    <property type="evidence" value="ECO:0007669"/>
    <property type="project" value="TreeGrafter"/>
</dbReference>
<evidence type="ECO:0000256" key="7">
    <source>
        <dbReference type="PIRSR" id="PIRSR600821-52"/>
    </source>
</evidence>
<dbReference type="SUPFAM" id="SSF51419">
    <property type="entry name" value="PLP-binding barrel"/>
    <property type="match status" value="1"/>
</dbReference>
<dbReference type="KEGG" id="tcx:Tcr_1359"/>
<dbReference type="PROSITE" id="PS00395">
    <property type="entry name" value="ALANINE_RACEMASE"/>
    <property type="match status" value="1"/>
</dbReference>
<evidence type="ECO:0000256" key="1">
    <source>
        <dbReference type="ARBA" id="ARBA00000316"/>
    </source>
</evidence>
<comment type="cofactor">
    <cofactor evidence="2 5 6">
        <name>pyridoxal 5'-phosphate</name>
        <dbReference type="ChEBI" id="CHEBI:597326"/>
    </cofactor>
</comment>
<dbReference type="GO" id="GO:0030170">
    <property type="term" value="F:pyridoxal phosphate binding"/>
    <property type="evidence" value="ECO:0007669"/>
    <property type="project" value="UniProtKB-UniRule"/>
</dbReference>
<dbReference type="eggNOG" id="COG0787">
    <property type="taxonomic scope" value="Bacteria"/>
</dbReference>
<name>Q31FW9_HYDCU</name>
<dbReference type="EC" id="5.1.1.1" evidence="5"/>
<dbReference type="GO" id="GO:0008784">
    <property type="term" value="F:alanine racemase activity"/>
    <property type="evidence" value="ECO:0007669"/>
    <property type="project" value="UniProtKB-UniRule"/>
</dbReference>
<feature type="binding site" evidence="5 7">
    <location>
        <position position="299"/>
    </location>
    <ligand>
        <name>substrate</name>
    </ligand>
</feature>
<dbReference type="HAMAP" id="MF_01201">
    <property type="entry name" value="Ala_racemase"/>
    <property type="match status" value="1"/>
</dbReference>
<evidence type="ECO:0000256" key="2">
    <source>
        <dbReference type="ARBA" id="ARBA00001933"/>
    </source>
</evidence>
<dbReference type="PRINTS" id="PR00992">
    <property type="entry name" value="ALARACEMASE"/>
</dbReference>
<sequence length="356" mass="39117">MAYRPVKALIHLNALQQNLRQVKTFAPDSKVLAIIKSNGYGHGIERVAGQLAQADGYGVACIDEAIVLRQKGFLHPIVLLEGLFSEVELAIAIQHRLEFAVHSFLQLEWLKNSSIKTPLNIWLKLDTGMHRLGFQAHEIQKVIAELKALSAPVNIHLMSHFASADESESFTRQQLQVFNQVAETLKCPRSIANSAAVQWFPESHLDWVRPGIMLYGACATSETVPGLKPVMTLMSEIISLKWIETGETVGYGQTWQAPRRSLIAVVAIGYGDGYPRHAPSGTPVLIQGKKMPLVGRVSMDMITVDVTELADKVAIGDEAVLWGQGLPVDVIANACGTIGYELLCGVTQRVPRIEER</sequence>
<dbReference type="InterPro" id="IPR001608">
    <property type="entry name" value="Ala_racemase_N"/>
</dbReference>
<dbReference type="Pfam" id="PF00842">
    <property type="entry name" value="Ala_racemase_C"/>
    <property type="match status" value="1"/>
</dbReference>
<dbReference type="EMBL" id="CP000109">
    <property type="protein sequence ID" value="ABB41954.1"/>
    <property type="molecule type" value="Genomic_DNA"/>
</dbReference>
<evidence type="ECO:0000256" key="4">
    <source>
        <dbReference type="ARBA" id="ARBA00023235"/>
    </source>
</evidence>
<dbReference type="Gene3D" id="3.20.20.10">
    <property type="entry name" value="Alanine racemase"/>
    <property type="match status" value="1"/>
</dbReference>
<dbReference type="HOGENOM" id="CLU_028393_1_0_6"/>
<proteinExistence type="inferred from homology"/>
<comment type="catalytic activity">
    <reaction evidence="1 5">
        <text>L-alanine = D-alanine</text>
        <dbReference type="Rhea" id="RHEA:20249"/>
        <dbReference type="ChEBI" id="CHEBI:57416"/>
        <dbReference type="ChEBI" id="CHEBI:57972"/>
        <dbReference type="EC" id="5.1.1.1"/>
    </reaction>
</comment>
<dbReference type="InterPro" id="IPR009006">
    <property type="entry name" value="Ala_racemase/Decarboxylase_C"/>
</dbReference>
<feature type="binding site" evidence="5 7">
    <location>
        <position position="131"/>
    </location>
    <ligand>
        <name>substrate</name>
    </ligand>
</feature>
<dbReference type="InterPro" id="IPR020622">
    <property type="entry name" value="Ala_racemase_pyridoxalP-BS"/>
</dbReference>
<comment type="similarity">
    <text evidence="5">Belongs to the alanine racemase family.</text>
</comment>
<evidence type="ECO:0000313" key="9">
    <source>
        <dbReference type="EMBL" id="ABB41954.1"/>
    </source>
</evidence>
<dbReference type="FunFam" id="3.20.20.10:FF:000002">
    <property type="entry name" value="Alanine racemase"/>
    <property type="match status" value="1"/>
</dbReference>
<dbReference type="InterPro" id="IPR029066">
    <property type="entry name" value="PLP-binding_barrel"/>
</dbReference>
<dbReference type="AlphaFoldDB" id="Q31FW9"/>
<dbReference type="PANTHER" id="PTHR30511:SF0">
    <property type="entry name" value="ALANINE RACEMASE, CATABOLIC-RELATED"/>
    <property type="match status" value="1"/>
</dbReference>
<dbReference type="SMART" id="SM01005">
    <property type="entry name" value="Ala_racemase_C"/>
    <property type="match status" value="1"/>
</dbReference>
<comment type="pathway">
    <text evidence="5">Amino-acid biosynthesis; D-alanine biosynthesis; D-alanine from L-alanine: step 1/1.</text>
</comment>
<dbReference type="GO" id="GO:0030632">
    <property type="term" value="P:D-alanine biosynthetic process"/>
    <property type="evidence" value="ECO:0007669"/>
    <property type="project" value="UniProtKB-UniRule"/>
</dbReference>